<name>A0AAV7X3C0_9NEOP</name>
<dbReference type="EMBL" id="JAPTSV010000811">
    <property type="protein sequence ID" value="KAJ1518932.1"/>
    <property type="molecule type" value="Genomic_DNA"/>
</dbReference>
<dbReference type="AlphaFoldDB" id="A0AAV7X3C0"/>
<evidence type="ECO:0000313" key="2">
    <source>
        <dbReference type="EMBL" id="KAJ1518932.1"/>
    </source>
</evidence>
<keyword evidence="1" id="KW-0472">Membrane</keyword>
<proteinExistence type="predicted"/>
<keyword evidence="1" id="KW-1133">Transmembrane helix</keyword>
<gene>
    <name evidence="2" type="ORF">ONE63_011460</name>
</gene>
<accession>A0AAV7X3C0</accession>
<organism evidence="2 3">
    <name type="scientific">Megalurothrips usitatus</name>
    <name type="common">bean blossom thrips</name>
    <dbReference type="NCBI Taxonomy" id="439358"/>
    <lineage>
        <taxon>Eukaryota</taxon>
        <taxon>Metazoa</taxon>
        <taxon>Ecdysozoa</taxon>
        <taxon>Arthropoda</taxon>
        <taxon>Hexapoda</taxon>
        <taxon>Insecta</taxon>
        <taxon>Pterygota</taxon>
        <taxon>Neoptera</taxon>
        <taxon>Paraneoptera</taxon>
        <taxon>Thysanoptera</taxon>
        <taxon>Terebrantia</taxon>
        <taxon>Thripoidea</taxon>
        <taxon>Thripidae</taxon>
        <taxon>Megalurothrips</taxon>
    </lineage>
</organism>
<dbReference type="Proteomes" id="UP001075354">
    <property type="component" value="Unassembled WGS sequence"/>
</dbReference>
<feature type="transmembrane region" description="Helical" evidence="1">
    <location>
        <begin position="104"/>
        <end position="124"/>
    </location>
</feature>
<protein>
    <submittedName>
        <fullName evidence="2">Uncharacterized protein</fullName>
    </submittedName>
</protein>
<evidence type="ECO:0000313" key="3">
    <source>
        <dbReference type="Proteomes" id="UP001075354"/>
    </source>
</evidence>
<evidence type="ECO:0000256" key="1">
    <source>
        <dbReference type="SAM" id="Phobius"/>
    </source>
</evidence>
<sequence length="209" mass="22701">MPEHGDVKTRLWALRHDRCSLTMSRKEQDLPDLLHAFVIPGLQNSISLFNTARGSPFEAPLRDAALRIRAAGLSFQVLEKMSKDRSARRTSLRKSVEALSVQQLQAALIVLAAGLALAAAAFLAEVAPASSALLRSGPKYAAANKGYIIWLHMSKIMLPMACEELPASFRGRPRISEAYAYLGLHHSFKQSHLLNQSSATSIVAAQGTG</sequence>
<comment type="caution">
    <text evidence="2">The sequence shown here is derived from an EMBL/GenBank/DDBJ whole genome shotgun (WGS) entry which is preliminary data.</text>
</comment>
<keyword evidence="1" id="KW-0812">Transmembrane</keyword>
<reference evidence="2" key="1">
    <citation type="submission" date="2022-12" db="EMBL/GenBank/DDBJ databases">
        <title>Chromosome-level genome assembly of the bean flower thrips Megalurothrips usitatus.</title>
        <authorList>
            <person name="Ma L."/>
            <person name="Liu Q."/>
            <person name="Li H."/>
            <person name="Cai W."/>
        </authorList>
    </citation>
    <scope>NUCLEOTIDE SEQUENCE</scope>
    <source>
        <strain evidence="2">Cailab_2022a</strain>
    </source>
</reference>
<keyword evidence="3" id="KW-1185">Reference proteome</keyword>